<dbReference type="CDD" id="cd09009">
    <property type="entry name" value="PNP-EcPNPII_like"/>
    <property type="match status" value="1"/>
</dbReference>
<dbReference type="NCBIfam" id="NF006054">
    <property type="entry name" value="PRK08202.1"/>
    <property type="match status" value="1"/>
</dbReference>
<dbReference type="InterPro" id="IPR035994">
    <property type="entry name" value="Nucleoside_phosphorylase_sf"/>
</dbReference>
<dbReference type="Pfam" id="PF01048">
    <property type="entry name" value="PNP_UDP_1"/>
    <property type="match status" value="1"/>
</dbReference>
<sequence>MSRHYAPKYDETVAWIRSKCPPSLQHVHIAVICGSGLSGLVDSVDKDREKVVIPYKDIPHFATSTVQGHPGNLVLAHLNSIPTAFMVGRFHFYEGHDLALTTYPVRVLALLGVHTLIVTNAAGGLNEAYVPGDVMAIKDHISVAGLGGRNPLIGANEERFGPRFPAMSDAYDPDLRRTFFRAVKELGMQSIAREGTYCYVAGPSYETRGEARLLVQAGGDAVGMSTAPEVVAARHAGIRVLGISLITNRVPYRPVPSVSHEILGTPVPPAEKNQAPEQVVNHEEVLEVSAMRAKELQGLVRKIFELLPPPPPTRSTH</sequence>
<dbReference type="GO" id="GO:0004731">
    <property type="term" value="F:purine-nucleoside phosphorylase activity"/>
    <property type="evidence" value="ECO:0007669"/>
    <property type="project" value="UniProtKB-EC"/>
</dbReference>
<keyword evidence="4 5" id="KW-0808">Transferase</keyword>
<dbReference type="PANTHER" id="PTHR11904">
    <property type="entry name" value="METHYLTHIOADENOSINE/PURINE NUCLEOSIDE PHOSPHORYLASE"/>
    <property type="match status" value="1"/>
</dbReference>
<dbReference type="STRING" id="1344416.A0A139ADC4"/>
<organism evidence="8 9">
    <name type="scientific">Gonapodya prolifera (strain JEL478)</name>
    <name type="common">Monoblepharis prolifera</name>
    <dbReference type="NCBI Taxonomy" id="1344416"/>
    <lineage>
        <taxon>Eukaryota</taxon>
        <taxon>Fungi</taxon>
        <taxon>Fungi incertae sedis</taxon>
        <taxon>Chytridiomycota</taxon>
        <taxon>Chytridiomycota incertae sedis</taxon>
        <taxon>Monoblepharidomycetes</taxon>
        <taxon>Monoblepharidales</taxon>
        <taxon>Gonapodyaceae</taxon>
        <taxon>Gonapodya</taxon>
    </lineage>
</organism>
<evidence type="ECO:0000256" key="3">
    <source>
        <dbReference type="ARBA" id="ARBA00022676"/>
    </source>
</evidence>
<feature type="binding site" evidence="6">
    <location>
        <begin position="89"/>
        <end position="91"/>
    </location>
    <ligand>
        <name>phosphate</name>
        <dbReference type="ChEBI" id="CHEBI:43474"/>
    </ligand>
</feature>
<gene>
    <name evidence="8" type="ORF">M427DRAFT_123997</name>
</gene>
<keyword evidence="3 5" id="KW-0328">Glycosyltransferase</keyword>
<evidence type="ECO:0000313" key="9">
    <source>
        <dbReference type="Proteomes" id="UP000070544"/>
    </source>
</evidence>
<feature type="binding site" evidence="6">
    <location>
        <position position="225"/>
    </location>
    <ligand>
        <name>phosphate</name>
        <dbReference type="ChEBI" id="CHEBI:43474"/>
    </ligand>
</feature>
<comment type="pathway">
    <text evidence="1 5">Purine metabolism; purine nucleoside salvage.</text>
</comment>
<protein>
    <recommendedName>
        <fullName evidence="5">Purine nucleoside phosphorylase</fullName>
        <ecNumber evidence="5">2.4.2.1</ecNumber>
    </recommendedName>
    <alternativeName>
        <fullName evidence="5">Inosine-guanosine phosphorylase</fullName>
    </alternativeName>
</protein>
<dbReference type="GO" id="GO:0005737">
    <property type="term" value="C:cytoplasm"/>
    <property type="evidence" value="ECO:0007669"/>
    <property type="project" value="TreeGrafter"/>
</dbReference>
<dbReference type="NCBIfam" id="TIGR01697">
    <property type="entry name" value="PNPH-PUNA-XAPA"/>
    <property type="match status" value="1"/>
</dbReference>
<feature type="binding site" evidence="6">
    <location>
        <position position="35"/>
    </location>
    <ligand>
        <name>phosphate</name>
        <dbReference type="ChEBI" id="CHEBI:43474"/>
    </ligand>
</feature>
<feature type="binding site" evidence="6">
    <location>
        <position position="248"/>
    </location>
    <ligand>
        <name>a purine D-ribonucleoside</name>
        <dbReference type="ChEBI" id="CHEBI:142355"/>
    </ligand>
</feature>
<dbReference type="Gene3D" id="3.40.50.1580">
    <property type="entry name" value="Nucleoside phosphorylase domain"/>
    <property type="match status" value="1"/>
</dbReference>
<comment type="function">
    <text evidence="5">The purine nucleoside phosphorylases catalyze the phosphorolytic breakdown of the N-glycosidic bond in the beta-(deoxy)ribonucleoside molecules, with the formation of the corresponding free purine bases and pentose-1-phosphate.</text>
</comment>
<name>A0A139ADC4_GONPJ</name>
<dbReference type="AlphaFoldDB" id="A0A139ADC4"/>
<dbReference type="UniPathway" id="UPA00606"/>
<evidence type="ECO:0000256" key="6">
    <source>
        <dbReference type="PIRSR" id="PIRSR000477-2"/>
    </source>
</evidence>
<dbReference type="EMBL" id="KQ965766">
    <property type="protein sequence ID" value="KXS14826.1"/>
    <property type="molecule type" value="Genomic_DNA"/>
</dbReference>
<feature type="binding site" evidence="6">
    <location>
        <position position="121"/>
    </location>
    <ligand>
        <name>phosphate</name>
        <dbReference type="ChEBI" id="CHEBI:43474"/>
    </ligand>
</feature>
<dbReference type="SUPFAM" id="SSF53167">
    <property type="entry name" value="Purine and uridine phosphorylases"/>
    <property type="match status" value="1"/>
</dbReference>
<dbReference type="EC" id="2.4.2.1" evidence="5"/>
<feature type="binding site" evidence="6">
    <location>
        <position position="69"/>
    </location>
    <ligand>
        <name>phosphate</name>
        <dbReference type="ChEBI" id="CHEBI:43474"/>
    </ligand>
</feature>
<dbReference type="GO" id="GO:0009116">
    <property type="term" value="P:nucleoside metabolic process"/>
    <property type="evidence" value="ECO:0007669"/>
    <property type="project" value="InterPro"/>
</dbReference>
<comment type="similarity">
    <text evidence="2 5">Belongs to the PNP/MTAP phosphorylase family.</text>
</comment>
<feature type="domain" description="Nucleoside phosphorylase" evidence="7">
    <location>
        <begin position="29"/>
        <end position="301"/>
    </location>
</feature>
<dbReference type="PANTHER" id="PTHR11904:SF9">
    <property type="entry name" value="PURINE NUCLEOSIDE PHOSPHORYLASE-RELATED"/>
    <property type="match status" value="1"/>
</dbReference>
<evidence type="ECO:0000256" key="1">
    <source>
        <dbReference type="ARBA" id="ARBA00005058"/>
    </source>
</evidence>
<dbReference type="Proteomes" id="UP000070544">
    <property type="component" value="Unassembled WGS sequence"/>
</dbReference>
<evidence type="ECO:0000259" key="7">
    <source>
        <dbReference type="Pfam" id="PF01048"/>
    </source>
</evidence>
<reference evidence="8 9" key="1">
    <citation type="journal article" date="2015" name="Genome Biol. Evol.">
        <title>Phylogenomic analyses indicate that early fungi evolved digesting cell walls of algal ancestors of land plants.</title>
        <authorList>
            <person name="Chang Y."/>
            <person name="Wang S."/>
            <person name="Sekimoto S."/>
            <person name="Aerts A.L."/>
            <person name="Choi C."/>
            <person name="Clum A."/>
            <person name="LaButti K.M."/>
            <person name="Lindquist E.A."/>
            <person name="Yee Ngan C."/>
            <person name="Ohm R.A."/>
            <person name="Salamov A.A."/>
            <person name="Grigoriev I.V."/>
            <person name="Spatafora J.W."/>
            <person name="Berbee M.L."/>
        </authorList>
    </citation>
    <scope>NUCLEOTIDE SEQUENCE [LARGE SCALE GENOMIC DNA]</scope>
    <source>
        <strain evidence="8 9">JEL478</strain>
    </source>
</reference>
<dbReference type="InterPro" id="IPR011268">
    <property type="entry name" value="Purine_phosphorylase"/>
</dbReference>
<evidence type="ECO:0000256" key="4">
    <source>
        <dbReference type="ARBA" id="ARBA00022679"/>
    </source>
</evidence>
<accession>A0A139ADC4</accession>
<dbReference type="OMA" id="EGVYAQF"/>
<dbReference type="PIRSF" id="PIRSF000477">
    <property type="entry name" value="PurNPase"/>
    <property type="match status" value="1"/>
</dbReference>
<keyword evidence="9" id="KW-1185">Reference proteome</keyword>
<dbReference type="OrthoDB" id="10261782at2759"/>
<dbReference type="InterPro" id="IPR000845">
    <property type="entry name" value="Nucleoside_phosphorylase_d"/>
</dbReference>
<evidence type="ECO:0000256" key="5">
    <source>
        <dbReference type="PIRNR" id="PIRNR000477"/>
    </source>
</evidence>
<proteinExistence type="inferred from homology"/>
<evidence type="ECO:0000313" key="8">
    <source>
        <dbReference type="EMBL" id="KXS14826.1"/>
    </source>
</evidence>
<feature type="binding site" evidence="6">
    <location>
        <position position="206"/>
    </location>
    <ligand>
        <name>a purine D-ribonucleoside</name>
        <dbReference type="ChEBI" id="CHEBI:142355"/>
    </ligand>
</feature>
<evidence type="ECO:0000256" key="2">
    <source>
        <dbReference type="ARBA" id="ARBA00006751"/>
    </source>
</evidence>